<evidence type="ECO:0000259" key="5">
    <source>
        <dbReference type="PROSITE" id="PS50011"/>
    </source>
</evidence>
<keyword evidence="3 6" id="KW-0418">Kinase</keyword>
<keyword evidence="4" id="KW-0067">ATP-binding</keyword>
<dbReference type="AlphaFoldDB" id="A0A5J4WS54"/>
<organism evidence="6 7">
    <name type="scientific">Streblomastix strix</name>
    <dbReference type="NCBI Taxonomy" id="222440"/>
    <lineage>
        <taxon>Eukaryota</taxon>
        <taxon>Metamonada</taxon>
        <taxon>Preaxostyla</taxon>
        <taxon>Oxymonadida</taxon>
        <taxon>Streblomastigidae</taxon>
        <taxon>Streblomastix</taxon>
    </lineage>
</organism>
<name>A0A5J4WS54_9EUKA</name>
<dbReference type="OrthoDB" id="6348592at2759"/>
<dbReference type="InterPro" id="IPR000719">
    <property type="entry name" value="Prot_kinase_dom"/>
</dbReference>
<comment type="caution">
    <text evidence="6">The sequence shown here is derived from an EMBL/GenBank/DDBJ whole genome shotgun (WGS) entry which is preliminary data.</text>
</comment>
<dbReference type="GO" id="GO:0005829">
    <property type="term" value="C:cytosol"/>
    <property type="evidence" value="ECO:0007669"/>
    <property type="project" value="TreeGrafter"/>
</dbReference>
<evidence type="ECO:0000313" key="6">
    <source>
        <dbReference type="EMBL" id="KAA6397245.1"/>
    </source>
</evidence>
<proteinExistence type="predicted"/>
<dbReference type="PANTHER" id="PTHR24348">
    <property type="entry name" value="SERINE/THREONINE-PROTEIN KINASE UNC-51-RELATED"/>
    <property type="match status" value="1"/>
</dbReference>
<dbReference type="GO" id="GO:0004674">
    <property type="term" value="F:protein serine/threonine kinase activity"/>
    <property type="evidence" value="ECO:0007669"/>
    <property type="project" value="InterPro"/>
</dbReference>
<dbReference type="PROSITE" id="PS50011">
    <property type="entry name" value="PROTEIN_KINASE_DOM"/>
    <property type="match status" value="1"/>
</dbReference>
<dbReference type="InterPro" id="IPR008271">
    <property type="entry name" value="Ser/Thr_kinase_AS"/>
</dbReference>
<keyword evidence="1" id="KW-0808">Transferase</keyword>
<keyword evidence="2" id="KW-0547">Nucleotide-binding</keyword>
<dbReference type="GO" id="GO:0000045">
    <property type="term" value="P:autophagosome assembly"/>
    <property type="evidence" value="ECO:0007669"/>
    <property type="project" value="TreeGrafter"/>
</dbReference>
<dbReference type="InterPro" id="IPR045269">
    <property type="entry name" value="Atg1-like"/>
</dbReference>
<gene>
    <name evidence="6" type="ORF">EZS28_007231</name>
</gene>
<dbReference type="GO" id="GO:0005524">
    <property type="term" value="F:ATP binding"/>
    <property type="evidence" value="ECO:0007669"/>
    <property type="project" value="UniProtKB-KW"/>
</dbReference>
<accession>A0A5J4WS54</accession>
<dbReference type="GO" id="GO:0016020">
    <property type="term" value="C:membrane"/>
    <property type="evidence" value="ECO:0007669"/>
    <property type="project" value="TreeGrafter"/>
</dbReference>
<dbReference type="SUPFAM" id="SSF56112">
    <property type="entry name" value="Protein kinase-like (PK-like)"/>
    <property type="match status" value="1"/>
</dbReference>
<dbReference type="GO" id="GO:0005776">
    <property type="term" value="C:autophagosome"/>
    <property type="evidence" value="ECO:0007669"/>
    <property type="project" value="TreeGrafter"/>
</dbReference>
<reference evidence="6 7" key="1">
    <citation type="submission" date="2019-03" db="EMBL/GenBank/DDBJ databases">
        <title>Single cell metagenomics reveals metabolic interactions within the superorganism composed of flagellate Streblomastix strix and complex community of Bacteroidetes bacteria on its surface.</title>
        <authorList>
            <person name="Treitli S.C."/>
            <person name="Kolisko M."/>
            <person name="Husnik F."/>
            <person name="Keeling P."/>
            <person name="Hampl V."/>
        </authorList>
    </citation>
    <scope>NUCLEOTIDE SEQUENCE [LARGE SCALE GENOMIC DNA]</scope>
    <source>
        <strain evidence="6">ST1C</strain>
    </source>
</reference>
<dbReference type="Pfam" id="PF00069">
    <property type="entry name" value="Pkinase"/>
    <property type="match status" value="1"/>
</dbReference>
<dbReference type="PANTHER" id="PTHR24348:SF22">
    <property type="entry name" value="NON-SPECIFIC SERINE_THREONINE PROTEIN KINASE"/>
    <property type="match status" value="1"/>
</dbReference>
<evidence type="ECO:0000256" key="2">
    <source>
        <dbReference type="ARBA" id="ARBA00022741"/>
    </source>
</evidence>
<evidence type="ECO:0000256" key="4">
    <source>
        <dbReference type="ARBA" id="ARBA00022840"/>
    </source>
</evidence>
<evidence type="ECO:0000313" key="7">
    <source>
        <dbReference type="Proteomes" id="UP000324800"/>
    </source>
</evidence>
<dbReference type="PROSITE" id="PS00108">
    <property type="entry name" value="PROTEIN_KINASE_ST"/>
    <property type="match status" value="1"/>
</dbReference>
<dbReference type="GO" id="GO:0010506">
    <property type="term" value="P:regulation of autophagy"/>
    <property type="evidence" value="ECO:0007669"/>
    <property type="project" value="InterPro"/>
</dbReference>
<dbReference type="InterPro" id="IPR011009">
    <property type="entry name" value="Kinase-like_dom_sf"/>
</dbReference>
<evidence type="ECO:0000256" key="3">
    <source>
        <dbReference type="ARBA" id="ARBA00022777"/>
    </source>
</evidence>
<dbReference type="Gene3D" id="1.10.510.10">
    <property type="entry name" value="Transferase(Phosphotransferase) domain 1"/>
    <property type="match status" value="1"/>
</dbReference>
<dbReference type="SMART" id="SM00220">
    <property type="entry name" value="S_TKc"/>
    <property type="match status" value="1"/>
</dbReference>
<dbReference type="Proteomes" id="UP000324800">
    <property type="component" value="Unassembled WGS sequence"/>
</dbReference>
<protein>
    <submittedName>
        <fullName evidence="6">Putative cAMP-dependent protein kinase catalytic subunit</fullName>
    </submittedName>
</protein>
<feature type="domain" description="Protein kinase" evidence="5">
    <location>
        <begin position="1"/>
        <end position="264"/>
    </location>
</feature>
<dbReference type="GO" id="GO:0000407">
    <property type="term" value="C:phagophore assembly site"/>
    <property type="evidence" value="ECO:0007669"/>
    <property type="project" value="TreeGrafter"/>
</dbReference>
<sequence>MEESRLLESQGFLVKELMDIYHRELGVVAAKVMKNELFDVNEWDVAGILNSDPHNMCPFIVRNILAKKFDKMTVILMEFANLGNLKSITDTNVDIPIPTVRVISKQLLQGLSYIHSKGIIHRDIKGANILIHNPLNSGRIIMKITDFGVVKILTEAQRTALMSVAGTSAFMSPEFLLGNDNELKTADAKVDVWSFGILIYQIVTHTFPFNPHKIQSIFQFVTNKVLIRPYSITDDNLWDLLVQMLAFDRKDRISAEDALKHPFFTSQQALSEITSEQRQLSQTAQVEKQNGNKQISEFDADPQYNLPLADVQMILGPVDPNIEILRLI</sequence>
<dbReference type="EMBL" id="SNRW01001225">
    <property type="protein sequence ID" value="KAA6397245.1"/>
    <property type="molecule type" value="Genomic_DNA"/>
</dbReference>
<evidence type="ECO:0000256" key="1">
    <source>
        <dbReference type="ARBA" id="ARBA00022679"/>
    </source>
</evidence>